<protein>
    <submittedName>
        <fullName evidence="1">Uncharacterized protein</fullName>
    </submittedName>
</protein>
<dbReference type="Proteomes" id="UP001162501">
    <property type="component" value="Chromosome 16"/>
</dbReference>
<reference evidence="1" key="2">
    <citation type="submission" date="2025-03" db="EMBL/GenBank/DDBJ databases">
        <authorList>
            <consortium name="ELIXIR-Norway"/>
            <consortium name="Elixir Norway"/>
        </authorList>
    </citation>
    <scope>NUCLEOTIDE SEQUENCE</scope>
</reference>
<dbReference type="EMBL" id="OX596100">
    <property type="protein sequence ID" value="CAM9718510.1"/>
    <property type="molecule type" value="Genomic_DNA"/>
</dbReference>
<accession>A0AC59YIU6</accession>
<proteinExistence type="predicted"/>
<gene>
    <name evidence="1" type="ORF">MRATA1EN22A_LOCUS6469</name>
</gene>
<name>A0AC59YIU6_RANTA</name>
<organism evidence="1 2">
    <name type="scientific">Rangifer tarandus platyrhynchus</name>
    <name type="common">Svalbard reindeer</name>
    <dbReference type="NCBI Taxonomy" id="3082113"/>
    <lineage>
        <taxon>Eukaryota</taxon>
        <taxon>Metazoa</taxon>
        <taxon>Chordata</taxon>
        <taxon>Craniata</taxon>
        <taxon>Vertebrata</taxon>
        <taxon>Euteleostomi</taxon>
        <taxon>Mammalia</taxon>
        <taxon>Eutheria</taxon>
        <taxon>Laurasiatheria</taxon>
        <taxon>Artiodactyla</taxon>
        <taxon>Ruminantia</taxon>
        <taxon>Pecora</taxon>
        <taxon>Cervidae</taxon>
        <taxon>Odocoileinae</taxon>
        <taxon>Rangifer</taxon>
    </lineage>
</organism>
<sequence length="115" mass="12593">MPVFKDVCFMHTDCVWLCVRVCVCVCVCVSGQAYIKTSSPLNNWRSHLKPSFLFLSYKVSEPSILESPGPEGPGKQNCGGGEGRTPTAAPHSYTGVKHVILTQGQVGWRGRAPRR</sequence>
<reference evidence="1" key="1">
    <citation type="submission" date="2023-05" db="EMBL/GenBank/DDBJ databases">
        <authorList>
            <consortium name="ELIXIR-Norway"/>
        </authorList>
    </citation>
    <scope>NUCLEOTIDE SEQUENCE</scope>
</reference>
<evidence type="ECO:0000313" key="1">
    <source>
        <dbReference type="EMBL" id="CAM9718510.1"/>
    </source>
</evidence>
<evidence type="ECO:0000313" key="2">
    <source>
        <dbReference type="Proteomes" id="UP001162501"/>
    </source>
</evidence>